<dbReference type="AlphaFoldDB" id="A0A379PP93"/>
<dbReference type="Proteomes" id="UP000254569">
    <property type="component" value="Unassembled WGS sequence"/>
</dbReference>
<accession>A0A379PP93</accession>
<dbReference type="EMBL" id="UGVI01000002">
    <property type="protein sequence ID" value="SUF09108.1"/>
    <property type="molecule type" value="Genomic_DNA"/>
</dbReference>
<sequence>MSLVYYILPDGREAGYGVAAECDDPQCHQLIDRGRGYLCGDNPLGRKEDDEAGCGNYFCLVHLPDHRCPVPGCDVPCDDALPCSLVRGHDRPHRNTTARPRTRTRRRSPPRHP</sequence>
<gene>
    <name evidence="2" type="ORF">NCTC13296_04305</name>
</gene>
<protein>
    <submittedName>
        <fullName evidence="2">Uncharacterized protein</fullName>
    </submittedName>
</protein>
<feature type="compositionally biased region" description="Basic residues" evidence="1">
    <location>
        <begin position="90"/>
        <end position="113"/>
    </location>
</feature>
<proteinExistence type="predicted"/>
<evidence type="ECO:0000313" key="3">
    <source>
        <dbReference type="Proteomes" id="UP000254569"/>
    </source>
</evidence>
<name>A0A379PP93_9NOCA</name>
<evidence type="ECO:0000256" key="1">
    <source>
        <dbReference type="SAM" id="MobiDB-lite"/>
    </source>
</evidence>
<reference evidence="2 3" key="1">
    <citation type="submission" date="2018-06" db="EMBL/GenBank/DDBJ databases">
        <authorList>
            <consortium name="Pathogen Informatics"/>
            <person name="Doyle S."/>
        </authorList>
    </citation>
    <scope>NUCLEOTIDE SEQUENCE [LARGE SCALE GENOMIC DNA]</scope>
    <source>
        <strain evidence="2 3">NCTC13296</strain>
    </source>
</reference>
<keyword evidence="3" id="KW-1185">Reference proteome</keyword>
<dbReference type="OrthoDB" id="6058474at2"/>
<dbReference type="RefSeq" id="WP_019289557.1">
    <property type="nucleotide sequence ID" value="NZ_LPZN01000017.1"/>
</dbReference>
<feature type="region of interest" description="Disordered" evidence="1">
    <location>
        <begin position="86"/>
        <end position="113"/>
    </location>
</feature>
<evidence type="ECO:0000313" key="2">
    <source>
        <dbReference type="EMBL" id="SUF09108.1"/>
    </source>
</evidence>
<organism evidence="2 3">
    <name type="scientific">Rhodococcus gordoniae</name>
    <dbReference type="NCBI Taxonomy" id="223392"/>
    <lineage>
        <taxon>Bacteria</taxon>
        <taxon>Bacillati</taxon>
        <taxon>Actinomycetota</taxon>
        <taxon>Actinomycetes</taxon>
        <taxon>Mycobacteriales</taxon>
        <taxon>Nocardiaceae</taxon>
        <taxon>Rhodococcus</taxon>
    </lineage>
</organism>